<comment type="caution">
    <text evidence="5">The sequence shown here is derived from an EMBL/GenBank/DDBJ whole genome shotgun (WGS) entry which is preliminary data.</text>
</comment>
<evidence type="ECO:0000313" key="6">
    <source>
        <dbReference type="Proteomes" id="UP001358417"/>
    </source>
</evidence>
<proteinExistence type="inferred from homology"/>
<dbReference type="InterPro" id="IPR029058">
    <property type="entry name" value="AB_hydrolase_fold"/>
</dbReference>
<dbReference type="RefSeq" id="XP_064707587.1">
    <property type="nucleotide sequence ID" value="XM_064856411.1"/>
</dbReference>
<dbReference type="InterPro" id="IPR050654">
    <property type="entry name" value="AChE-related_enzymes"/>
</dbReference>
<dbReference type="SUPFAM" id="SSF53474">
    <property type="entry name" value="alpha/beta-Hydrolases"/>
    <property type="match status" value="1"/>
</dbReference>
<reference evidence="5 6" key="1">
    <citation type="submission" date="2023-08" db="EMBL/GenBank/DDBJ databases">
        <title>Black Yeasts Isolated from many extreme environments.</title>
        <authorList>
            <person name="Coleine C."/>
            <person name="Stajich J.E."/>
            <person name="Selbmann L."/>
        </authorList>
    </citation>
    <scope>NUCLEOTIDE SEQUENCE [LARGE SCALE GENOMIC DNA]</scope>
    <source>
        <strain evidence="5 6">CCFEE 5792</strain>
    </source>
</reference>
<evidence type="ECO:0000256" key="2">
    <source>
        <dbReference type="ARBA" id="ARBA00022801"/>
    </source>
</evidence>
<dbReference type="GO" id="GO:0052689">
    <property type="term" value="F:carboxylic ester hydrolase activity"/>
    <property type="evidence" value="ECO:0007669"/>
    <property type="project" value="TreeGrafter"/>
</dbReference>
<dbReference type="AlphaFoldDB" id="A0AAV9NGT1"/>
<dbReference type="InterPro" id="IPR002018">
    <property type="entry name" value="CarbesteraseB"/>
</dbReference>
<name>A0AAV9NGT1_9EURO</name>
<dbReference type="PANTHER" id="PTHR43918">
    <property type="entry name" value="ACETYLCHOLINESTERASE"/>
    <property type="match status" value="1"/>
</dbReference>
<feature type="domain" description="Carboxylesterase type B" evidence="4">
    <location>
        <begin position="54"/>
        <end position="580"/>
    </location>
</feature>
<dbReference type="PROSITE" id="PS00941">
    <property type="entry name" value="CARBOXYLESTERASE_B_2"/>
    <property type="match status" value="1"/>
</dbReference>
<evidence type="ECO:0000256" key="3">
    <source>
        <dbReference type="RuleBase" id="RU361235"/>
    </source>
</evidence>
<evidence type="ECO:0000259" key="4">
    <source>
        <dbReference type="Pfam" id="PF00135"/>
    </source>
</evidence>
<organism evidence="5 6">
    <name type="scientific">Exophiala bonariae</name>
    <dbReference type="NCBI Taxonomy" id="1690606"/>
    <lineage>
        <taxon>Eukaryota</taxon>
        <taxon>Fungi</taxon>
        <taxon>Dikarya</taxon>
        <taxon>Ascomycota</taxon>
        <taxon>Pezizomycotina</taxon>
        <taxon>Eurotiomycetes</taxon>
        <taxon>Chaetothyriomycetidae</taxon>
        <taxon>Chaetothyriales</taxon>
        <taxon>Herpotrichiellaceae</taxon>
        <taxon>Exophiala</taxon>
    </lineage>
</organism>
<dbReference type="InterPro" id="IPR019819">
    <property type="entry name" value="Carboxylesterase_B_CS"/>
</dbReference>
<accession>A0AAV9NGT1</accession>
<dbReference type="PROSITE" id="PS00122">
    <property type="entry name" value="CARBOXYLESTERASE_B_1"/>
    <property type="match status" value="1"/>
</dbReference>
<dbReference type="Proteomes" id="UP001358417">
    <property type="component" value="Unassembled WGS sequence"/>
</dbReference>
<evidence type="ECO:0000313" key="5">
    <source>
        <dbReference type="EMBL" id="KAK5055156.1"/>
    </source>
</evidence>
<dbReference type="EMBL" id="JAVRRD010000009">
    <property type="protein sequence ID" value="KAK5055156.1"/>
    <property type="molecule type" value="Genomic_DNA"/>
</dbReference>
<keyword evidence="6" id="KW-1185">Reference proteome</keyword>
<dbReference type="EC" id="3.1.1.-" evidence="3"/>
<dbReference type="Gene3D" id="3.40.50.1820">
    <property type="entry name" value="alpha/beta hydrolase"/>
    <property type="match status" value="1"/>
</dbReference>
<dbReference type="Pfam" id="PF00135">
    <property type="entry name" value="COesterase"/>
    <property type="match status" value="1"/>
</dbReference>
<comment type="similarity">
    <text evidence="1 3">Belongs to the type-B carboxylesterase/lipase family.</text>
</comment>
<keyword evidence="2 3" id="KW-0378">Hydrolase</keyword>
<sequence>MATGMLLENTYRTVVDTIVEMADHHFPSFRRFFLGTLLSTQLVNCGVVNWSATAPSVQVKNGTYEGVYNQEYNQDFFLGMPFAQPPVGDLRFRNPQSLNTTWTESKNANEYSLACYGYGSDDWVLGNPVSEDCLTLNVVRPAGVADGAQLPVGVWIHGGGAFMGSSRDPRYNASFIVKQSVDMGKPFIFVSLNYRLQAFGFIFGTEVLKAGATNLGYKDQRLALHWIQENIASFGGDPTKVTIWGESAGAWSVGAQLMAYGGRDDGLFRSAIQESGGMVSSGRYPSPEDWDAYYNNITRATNCSDASDTLACLRDVPADALSAVFNSSVTAQVPFWGGQIDGDFLQNSGTQNLLNGAFVKVPLLHGANFDEGTAFGIRGINTTEQFVASVMARGVDNATARTIAALYPDIPAIGIPATLVGRPSGMFASLGSQWKRSAAYKGDLLMHGPRRLASHSWAKNNVTSFSYDFNVRVNGVPLAIGSTHFQEVSFVFDNTNGIGYENAVAVNPFEGQPPSFYDLANIMSRMWVSFIVDTDPNYNDGKFLPFADEFSRRESYLWPLATSVQWPVYTEDDQANLVFDVNATDLVYVQPDYYRAEGMQYIIDRFATVYGR</sequence>
<dbReference type="InterPro" id="IPR019826">
    <property type="entry name" value="Carboxylesterase_B_AS"/>
</dbReference>
<dbReference type="GeneID" id="89981042"/>
<dbReference type="PANTHER" id="PTHR43918:SF4">
    <property type="entry name" value="CARBOXYLIC ESTER HYDROLASE"/>
    <property type="match status" value="1"/>
</dbReference>
<gene>
    <name evidence="5" type="ORF">LTR84_012905</name>
</gene>
<evidence type="ECO:0000256" key="1">
    <source>
        <dbReference type="ARBA" id="ARBA00005964"/>
    </source>
</evidence>
<protein>
    <recommendedName>
        <fullName evidence="3">Carboxylic ester hydrolase</fullName>
        <ecNumber evidence="3">3.1.1.-</ecNumber>
    </recommendedName>
</protein>